<keyword evidence="3 4" id="KW-0546">Nucleotide metabolism</keyword>
<dbReference type="Proteomes" id="UP000516148">
    <property type="component" value="Chromosome"/>
</dbReference>
<comment type="catalytic activity">
    <reaction evidence="4">
        <text>UTP + H2O = UMP + diphosphate + H(+)</text>
        <dbReference type="Rhea" id="RHEA:29395"/>
        <dbReference type="ChEBI" id="CHEBI:15377"/>
        <dbReference type="ChEBI" id="CHEBI:15378"/>
        <dbReference type="ChEBI" id="CHEBI:33019"/>
        <dbReference type="ChEBI" id="CHEBI:46398"/>
        <dbReference type="ChEBI" id="CHEBI:57865"/>
        <dbReference type="EC" id="3.6.1.9"/>
    </reaction>
</comment>
<evidence type="ECO:0000256" key="3">
    <source>
        <dbReference type="ARBA" id="ARBA00023080"/>
    </source>
</evidence>
<dbReference type="PIRSF" id="PIRSF006305">
    <property type="entry name" value="Maf"/>
    <property type="match status" value="1"/>
</dbReference>
<dbReference type="AlphaFoldDB" id="A0A7H0LGB1"/>
<dbReference type="GO" id="GO:0047429">
    <property type="term" value="F:nucleoside triphosphate diphosphatase activity"/>
    <property type="evidence" value="ECO:0007669"/>
    <property type="project" value="UniProtKB-EC"/>
</dbReference>
<sequence length="206" mass="21829">MTSPSTPKLVLASTSPRRLELLARIGIVPDRIAAPDIDEDPAKGEEPRVYVERIAAAKAHAVDRAPGEVILAGDTTIAVGQRILGKPEDEADLRRMLGLLSGRRHHCLSAVCVIDAAGKVRTRLSDTIVAFKPLSREDIDAYVASGEGMGKAGGYAIQGRAETWVRFLSGSHSGVVGLPLFETRALLTSAGLPLLQQGIPQGRPLA</sequence>
<evidence type="ECO:0000313" key="5">
    <source>
        <dbReference type="EMBL" id="QNQ08714.1"/>
    </source>
</evidence>
<dbReference type="InterPro" id="IPR029001">
    <property type="entry name" value="ITPase-like_fam"/>
</dbReference>
<dbReference type="EC" id="3.6.1.9" evidence="4"/>
<dbReference type="PANTHER" id="PTHR43213:SF5">
    <property type="entry name" value="BIFUNCTIONAL DTTP_UTP PYROPHOSPHATASE_METHYLTRANSFERASE PROTEIN-RELATED"/>
    <property type="match status" value="1"/>
</dbReference>
<comment type="subcellular location">
    <subcellularLocation>
        <location evidence="4">Cytoplasm</location>
    </subcellularLocation>
</comment>
<feature type="active site" description="Proton acceptor" evidence="4">
    <location>
        <position position="74"/>
    </location>
</feature>
<organism evidence="5 6">
    <name type="scientific">Sphingomonas alpina</name>
    <dbReference type="NCBI Taxonomy" id="653931"/>
    <lineage>
        <taxon>Bacteria</taxon>
        <taxon>Pseudomonadati</taxon>
        <taxon>Pseudomonadota</taxon>
        <taxon>Alphaproteobacteria</taxon>
        <taxon>Sphingomonadales</taxon>
        <taxon>Sphingomonadaceae</taxon>
        <taxon>Sphingomonas</taxon>
    </lineage>
</organism>
<keyword evidence="6" id="KW-1185">Reference proteome</keyword>
<accession>A0A7H0LGB1</accession>
<dbReference type="PANTHER" id="PTHR43213">
    <property type="entry name" value="BIFUNCTIONAL DTTP/UTP PYROPHOSPHATASE/METHYLTRANSFERASE PROTEIN-RELATED"/>
    <property type="match status" value="1"/>
</dbReference>
<feature type="site" description="Important for substrate specificity" evidence="4">
    <location>
        <position position="17"/>
    </location>
</feature>
<proteinExistence type="inferred from homology"/>
<comment type="cofactor">
    <cofactor evidence="1 4">
        <name>a divalent metal cation</name>
        <dbReference type="ChEBI" id="CHEBI:60240"/>
    </cofactor>
</comment>
<evidence type="ECO:0000256" key="4">
    <source>
        <dbReference type="HAMAP-Rule" id="MF_00528"/>
    </source>
</evidence>
<dbReference type="EMBL" id="CP061038">
    <property type="protein sequence ID" value="QNQ08714.1"/>
    <property type="molecule type" value="Genomic_DNA"/>
</dbReference>
<dbReference type="GO" id="GO:0005737">
    <property type="term" value="C:cytoplasm"/>
    <property type="evidence" value="ECO:0007669"/>
    <property type="project" value="UniProtKB-SubCell"/>
</dbReference>
<dbReference type="HAMAP" id="MF_00528">
    <property type="entry name" value="Maf"/>
    <property type="match status" value="1"/>
</dbReference>
<reference evidence="5 6" key="1">
    <citation type="submission" date="2020-09" db="EMBL/GenBank/DDBJ databases">
        <title>Sphingomonas sp., a new species isolated from pork steak.</title>
        <authorList>
            <person name="Heidler von Heilborn D."/>
        </authorList>
    </citation>
    <scope>NUCLEOTIDE SEQUENCE [LARGE SCALE GENOMIC DNA]</scope>
    <source>
        <strain evidence="6">S8-3T</strain>
    </source>
</reference>
<evidence type="ECO:0000256" key="2">
    <source>
        <dbReference type="ARBA" id="ARBA00022801"/>
    </source>
</evidence>
<dbReference type="Gene3D" id="3.90.950.10">
    <property type="match status" value="1"/>
</dbReference>
<evidence type="ECO:0000313" key="6">
    <source>
        <dbReference type="Proteomes" id="UP000516148"/>
    </source>
</evidence>
<dbReference type="NCBIfam" id="TIGR00172">
    <property type="entry name" value="maf"/>
    <property type="match status" value="1"/>
</dbReference>
<comment type="caution">
    <text evidence="4">Lacks conserved residue(s) required for the propagation of feature annotation.</text>
</comment>
<name>A0A7H0LGB1_9SPHN</name>
<dbReference type="KEGG" id="spap:H3Z74_18535"/>
<dbReference type="Pfam" id="PF02545">
    <property type="entry name" value="Maf"/>
    <property type="match status" value="1"/>
</dbReference>
<dbReference type="SUPFAM" id="SSF52972">
    <property type="entry name" value="ITPase-like"/>
    <property type="match status" value="1"/>
</dbReference>
<dbReference type="InterPro" id="IPR003697">
    <property type="entry name" value="Maf-like"/>
</dbReference>
<evidence type="ECO:0000256" key="1">
    <source>
        <dbReference type="ARBA" id="ARBA00001968"/>
    </source>
</evidence>
<keyword evidence="4" id="KW-0963">Cytoplasm</keyword>
<protein>
    <recommendedName>
        <fullName evidence="4">dTTP/UTP pyrophosphatase</fullName>
        <shortName evidence="4">dTTPase/UTPase</shortName>
        <ecNumber evidence="4">3.6.1.9</ecNumber>
    </recommendedName>
    <alternativeName>
        <fullName evidence="4">Nucleoside triphosphate pyrophosphatase</fullName>
    </alternativeName>
    <alternativeName>
        <fullName evidence="4">Nucleotide pyrophosphatase</fullName>
        <shortName evidence="4">Nucleotide PPase</shortName>
    </alternativeName>
</protein>
<keyword evidence="2 4" id="KW-0378">Hydrolase</keyword>
<comment type="similarity">
    <text evidence="4">Belongs to the Maf family. YhdE subfamily.</text>
</comment>
<dbReference type="CDD" id="cd00555">
    <property type="entry name" value="Maf"/>
    <property type="match status" value="1"/>
</dbReference>
<comment type="function">
    <text evidence="4">Nucleoside triphosphate pyrophosphatase that hydrolyzes dTTP and UTP. May have a dual role in cell division arrest and in preventing the incorporation of modified nucleotides into cellular nucleic acids.</text>
</comment>
<feature type="site" description="Important for substrate specificity" evidence="4">
    <location>
        <position position="75"/>
    </location>
</feature>
<dbReference type="RefSeq" id="WP_187761041.1">
    <property type="nucleotide sequence ID" value="NZ_CP061038.1"/>
</dbReference>
<dbReference type="GO" id="GO:0009117">
    <property type="term" value="P:nucleotide metabolic process"/>
    <property type="evidence" value="ECO:0007669"/>
    <property type="project" value="UniProtKB-KW"/>
</dbReference>
<feature type="site" description="Important for substrate specificity" evidence="4">
    <location>
        <position position="158"/>
    </location>
</feature>
<gene>
    <name evidence="5" type="primary">maf</name>
    <name evidence="5" type="ORF">H3Z74_18535</name>
</gene>
<comment type="catalytic activity">
    <reaction evidence="4">
        <text>dTTP + H2O = dTMP + diphosphate + H(+)</text>
        <dbReference type="Rhea" id="RHEA:28534"/>
        <dbReference type="ChEBI" id="CHEBI:15377"/>
        <dbReference type="ChEBI" id="CHEBI:15378"/>
        <dbReference type="ChEBI" id="CHEBI:33019"/>
        <dbReference type="ChEBI" id="CHEBI:37568"/>
        <dbReference type="ChEBI" id="CHEBI:63528"/>
        <dbReference type="EC" id="3.6.1.9"/>
    </reaction>
</comment>